<feature type="transmembrane region" description="Helical" evidence="1">
    <location>
        <begin position="224"/>
        <end position="244"/>
    </location>
</feature>
<dbReference type="RefSeq" id="WP_014624863.1">
    <property type="nucleotide sequence ID" value="NC_017583.1"/>
</dbReference>
<gene>
    <name evidence="2" type="ordered locus">Spith_1255</name>
</gene>
<organism evidence="2 3">
    <name type="scientific">Winmispira thermophila (strain ATCC 700085 / DSM 6578 / Z-1203)</name>
    <name type="common">Spirochaeta thermophila</name>
    <dbReference type="NCBI Taxonomy" id="869211"/>
    <lineage>
        <taxon>Bacteria</taxon>
        <taxon>Pseudomonadati</taxon>
        <taxon>Spirochaetota</taxon>
        <taxon>Spirochaetia</taxon>
        <taxon>Winmispirales</taxon>
        <taxon>Winmispiraceae</taxon>
        <taxon>Winmispira</taxon>
    </lineage>
</organism>
<keyword evidence="1" id="KW-0812">Transmembrane</keyword>
<evidence type="ECO:0000313" key="3">
    <source>
        <dbReference type="Proteomes" id="UP000007254"/>
    </source>
</evidence>
<dbReference type="Proteomes" id="UP000007254">
    <property type="component" value="Chromosome"/>
</dbReference>
<keyword evidence="1" id="KW-1133">Transmembrane helix</keyword>
<name>G0GEW4_WINT7</name>
<dbReference type="HOGENOM" id="CLU_1110857_0_0_12"/>
<keyword evidence="1" id="KW-0472">Membrane</keyword>
<dbReference type="AlphaFoldDB" id="G0GEW4"/>
<dbReference type="STRING" id="869211.Spith_1255"/>
<dbReference type="EMBL" id="CP002903">
    <property type="protein sequence ID" value="AEJ61520.1"/>
    <property type="molecule type" value="Genomic_DNA"/>
</dbReference>
<dbReference type="KEGG" id="stq:Spith_1255"/>
<sequence>MKALLLGAVGVGVVGGMVLVGVVLGLPSPFLSGAMMGLGVMVAGCVGYRLWKGRAFRGWRGMGADLVHVGVVVVLVGGVVWAVGERGGVVWVGEEEGFAVEGEEVTVEEVVGVGGEAQGVRMRLGKGEGRVSLNRPLRMGVWWVFLGDLKEERLVLRVQDRYHVLYPGQGAPVGGLEVWFEGAGRLRVGEEWRVVRAGERLGDVEVVGVQKGRFVGLVVRRVQGVWVVMGGLVAVGAGVVVLGIPGRRRT</sequence>
<reference evidence="2 3" key="1">
    <citation type="submission" date="2011-06" db="EMBL/GenBank/DDBJ databases">
        <title>The complete genome of Spirochaeta thermophila DSM 6578.</title>
        <authorList>
            <consortium name="US DOE Joint Genome Institute (JGI-PGF)"/>
            <person name="Lucas S."/>
            <person name="Lapidus A."/>
            <person name="Bruce D."/>
            <person name="Goodwin L."/>
            <person name="Pitluck S."/>
            <person name="Peters L."/>
            <person name="Kyrpides N."/>
            <person name="Mavromatis K."/>
            <person name="Ivanova N."/>
            <person name="Mikailova N."/>
            <person name="Pagani I."/>
            <person name="Chertkov O."/>
            <person name="Detter J.C."/>
            <person name="Tapia R."/>
            <person name="Han C."/>
            <person name="Land M."/>
            <person name="Hauser L."/>
            <person name="Markowitz V."/>
            <person name="Cheng J.-F."/>
            <person name="Hugenholtz P."/>
            <person name="Woyke T."/>
            <person name="Wu D."/>
            <person name="Spring S."/>
            <person name="Merkhoffer B."/>
            <person name="Schneider S."/>
            <person name="Klenk H.-P."/>
            <person name="Eisen J.A."/>
        </authorList>
    </citation>
    <scope>NUCLEOTIDE SEQUENCE [LARGE SCALE GENOMIC DNA]</scope>
    <source>
        <strain evidence="3">ATCC 700085 / DSM 6578 / Z-1203</strain>
    </source>
</reference>
<feature type="transmembrane region" description="Helical" evidence="1">
    <location>
        <begin position="35"/>
        <end position="51"/>
    </location>
</feature>
<feature type="transmembrane region" description="Helical" evidence="1">
    <location>
        <begin position="63"/>
        <end position="83"/>
    </location>
</feature>
<accession>G0GEW4</accession>
<evidence type="ECO:0000313" key="2">
    <source>
        <dbReference type="EMBL" id="AEJ61520.1"/>
    </source>
</evidence>
<protein>
    <submittedName>
        <fullName evidence="2">Uncharacterized protein</fullName>
    </submittedName>
</protein>
<keyword evidence="3" id="KW-1185">Reference proteome</keyword>
<proteinExistence type="predicted"/>
<evidence type="ECO:0000256" key="1">
    <source>
        <dbReference type="SAM" id="Phobius"/>
    </source>
</evidence>